<keyword evidence="1" id="KW-0805">Transcription regulation</keyword>
<dbReference type="Pfam" id="PF00196">
    <property type="entry name" value="GerE"/>
    <property type="match status" value="1"/>
</dbReference>
<proteinExistence type="predicted"/>
<evidence type="ECO:0000259" key="4">
    <source>
        <dbReference type="PROSITE" id="PS50043"/>
    </source>
</evidence>
<dbReference type="SMART" id="SM00421">
    <property type="entry name" value="HTH_LUXR"/>
    <property type="match status" value="1"/>
</dbReference>
<evidence type="ECO:0000256" key="2">
    <source>
        <dbReference type="ARBA" id="ARBA00023125"/>
    </source>
</evidence>
<dbReference type="OrthoDB" id="3679796at2"/>
<dbReference type="PANTHER" id="PTHR44688:SF16">
    <property type="entry name" value="DNA-BINDING TRANSCRIPTIONAL ACTIVATOR DEVR_DOSR"/>
    <property type="match status" value="1"/>
</dbReference>
<keyword evidence="6" id="KW-1185">Reference proteome</keyword>
<dbReference type="InterPro" id="IPR016032">
    <property type="entry name" value="Sig_transdc_resp-reg_C-effctor"/>
</dbReference>
<dbReference type="InterPro" id="IPR036388">
    <property type="entry name" value="WH-like_DNA-bd_sf"/>
</dbReference>
<dbReference type="CDD" id="cd06170">
    <property type="entry name" value="LuxR_C_like"/>
    <property type="match status" value="1"/>
</dbReference>
<dbReference type="EMBL" id="CP025408">
    <property type="protein sequence ID" value="AUH34947.1"/>
    <property type="molecule type" value="Genomic_DNA"/>
</dbReference>
<dbReference type="Gene3D" id="1.10.10.10">
    <property type="entry name" value="Winged helix-like DNA-binding domain superfamily/Winged helix DNA-binding domain"/>
    <property type="match status" value="1"/>
</dbReference>
<organism evidence="5 6">
    <name type="scientific">Paracoccus tegillarcae</name>
    <dbReference type="NCBI Taxonomy" id="1529068"/>
    <lineage>
        <taxon>Bacteria</taxon>
        <taxon>Pseudomonadati</taxon>
        <taxon>Pseudomonadota</taxon>
        <taxon>Alphaproteobacteria</taxon>
        <taxon>Rhodobacterales</taxon>
        <taxon>Paracoccaceae</taxon>
        <taxon>Paracoccus</taxon>
    </lineage>
</organism>
<dbReference type="Pfam" id="PF03472">
    <property type="entry name" value="Autoind_bind"/>
    <property type="match status" value="1"/>
</dbReference>
<dbReference type="SUPFAM" id="SSF46894">
    <property type="entry name" value="C-terminal effector domain of the bipartite response regulators"/>
    <property type="match status" value="1"/>
</dbReference>
<dbReference type="InterPro" id="IPR036693">
    <property type="entry name" value="TF_LuxR_autoind-bd_dom_sf"/>
</dbReference>
<dbReference type="AlphaFoldDB" id="A0A2K9ENB5"/>
<dbReference type="GO" id="GO:0003677">
    <property type="term" value="F:DNA binding"/>
    <property type="evidence" value="ECO:0007669"/>
    <property type="project" value="UniProtKB-KW"/>
</dbReference>
<reference evidence="5 6" key="1">
    <citation type="submission" date="2017-12" db="EMBL/GenBank/DDBJ databases">
        <authorList>
            <person name="Hurst M.R.H."/>
        </authorList>
    </citation>
    <scope>NUCLEOTIDE SEQUENCE [LARGE SCALE GENOMIC DNA]</scope>
    <source>
        <strain evidence="5 6">BM15</strain>
    </source>
</reference>
<protein>
    <recommendedName>
        <fullName evidence="4">HTH luxR-type domain-containing protein</fullName>
    </recommendedName>
</protein>
<dbReference type="GO" id="GO:0006355">
    <property type="term" value="P:regulation of DNA-templated transcription"/>
    <property type="evidence" value="ECO:0007669"/>
    <property type="project" value="InterPro"/>
</dbReference>
<accession>A0A2K9ENB5</accession>
<dbReference type="Gene3D" id="3.30.450.80">
    <property type="entry name" value="Transcription factor LuxR-like, autoinducer-binding domain"/>
    <property type="match status" value="1"/>
</dbReference>
<dbReference type="Proteomes" id="UP000233742">
    <property type="component" value="Chromosome"/>
</dbReference>
<evidence type="ECO:0000313" key="5">
    <source>
        <dbReference type="EMBL" id="AUH34947.1"/>
    </source>
</evidence>
<dbReference type="SUPFAM" id="SSF75516">
    <property type="entry name" value="Pheromone-binding domain of LuxR-like quorum-sensing transcription factors"/>
    <property type="match status" value="1"/>
</dbReference>
<name>A0A2K9ENB5_9RHOB</name>
<feature type="domain" description="HTH luxR-type" evidence="4">
    <location>
        <begin position="181"/>
        <end position="246"/>
    </location>
</feature>
<dbReference type="PANTHER" id="PTHR44688">
    <property type="entry name" value="DNA-BINDING TRANSCRIPTIONAL ACTIVATOR DEVR_DOSR"/>
    <property type="match status" value="1"/>
</dbReference>
<dbReference type="KEGG" id="paro:CUV01_17585"/>
<sequence>MANKMYRDIELLLAARSADDVWDQFVTVMAQRGYPHVFYSLRRFADMSRLWLASDLELRGNFPDGFTADIVGEGILPNTPWGLWSQHHRGVRSFDWAESDEANAYRHPTGMKLLKVLREHDLAAGHVVSLFGVSARVSGTVALATGVGTGQAHADQLWEESGRSVRALCEVMHLRVCALPQTIGPGVLTPRQRQVVEWAAYGKTVAEIAEILGVEATTIEKHLRLAREALGAGTTAQAILQAHQRNLIFVHDQVENEER</sequence>
<keyword evidence="3" id="KW-0804">Transcription</keyword>
<gene>
    <name evidence="5" type="ORF">CUV01_17585</name>
</gene>
<dbReference type="InterPro" id="IPR005143">
    <property type="entry name" value="TF_LuxR_autoind-bd_dom"/>
</dbReference>
<keyword evidence="2" id="KW-0238">DNA-binding</keyword>
<dbReference type="InterPro" id="IPR000792">
    <property type="entry name" value="Tscrpt_reg_LuxR_C"/>
</dbReference>
<evidence type="ECO:0000256" key="1">
    <source>
        <dbReference type="ARBA" id="ARBA00023015"/>
    </source>
</evidence>
<dbReference type="PRINTS" id="PR00038">
    <property type="entry name" value="HTHLUXR"/>
</dbReference>
<evidence type="ECO:0000313" key="6">
    <source>
        <dbReference type="Proteomes" id="UP000233742"/>
    </source>
</evidence>
<evidence type="ECO:0000256" key="3">
    <source>
        <dbReference type="ARBA" id="ARBA00023163"/>
    </source>
</evidence>
<dbReference type="PROSITE" id="PS50043">
    <property type="entry name" value="HTH_LUXR_2"/>
    <property type="match status" value="1"/>
</dbReference>